<evidence type="ECO:0000313" key="2">
    <source>
        <dbReference type="EMBL" id="CAD9140474.1"/>
    </source>
</evidence>
<keyword evidence="1" id="KW-0812">Transmembrane</keyword>
<dbReference type="EMBL" id="HBGE01044254">
    <property type="protein sequence ID" value="CAD9140474.1"/>
    <property type="molecule type" value="Transcribed_RNA"/>
</dbReference>
<keyword evidence="1" id="KW-0472">Membrane</keyword>
<proteinExistence type="predicted"/>
<accession>A0A7S1VZ41</accession>
<keyword evidence="1" id="KW-1133">Transmembrane helix</keyword>
<evidence type="ECO:0000256" key="1">
    <source>
        <dbReference type="SAM" id="Phobius"/>
    </source>
</evidence>
<reference evidence="2" key="1">
    <citation type="submission" date="2021-01" db="EMBL/GenBank/DDBJ databases">
        <authorList>
            <person name="Corre E."/>
            <person name="Pelletier E."/>
            <person name="Niang G."/>
            <person name="Scheremetjew M."/>
            <person name="Finn R."/>
            <person name="Kale V."/>
            <person name="Holt S."/>
            <person name="Cochrane G."/>
            <person name="Meng A."/>
            <person name="Brown T."/>
            <person name="Cohen L."/>
        </authorList>
    </citation>
    <scope>NUCLEOTIDE SEQUENCE</scope>
    <source>
        <strain evidence="2">OF101</strain>
    </source>
</reference>
<gene>
    <name evidence="2" type="ORF">ACAT0790_LOCUS26678</name>
</gene>
<name>A0A7S1VZ41_ALECA</name>
<protein>
    <submittedName>
        <fullName evidence="2">Uncharacterized protein</fullName>
    </submittedName>
</protein>
<organism evidence="2">
    <name type="scientific">Alexandrium catenella</name>
    <name type="common">Red tide dinoflagellate</name>
    <name type="synonym">Gonyaulax catenella</name>
    <dbReference type="NCBI Taxonomy" id="2925"/>
    <lineage>
        <taxon>Eukaryota</taxon>
        <taxon>Sar</taxon>
        <taxon>Alveolata</taxon>
        <taxon>Dinophyceae</taxon>
        <taxon>Gonyaulacales</taxon>
        <taxon>Pyrocystaceae</taxon>
        <taxon>Alexandrium</taxon>
    </lineage>
</organism>
<dbReference type="AlphaFoldDB" id="A0A7S1VZ41"/>
<feature type="transmembrane region" description="Helical" evidence="1">
    <location>
        <begin position="321"/>
        <end position="337"/>
    </location>
</feature>
<sequence length="339" mass="37153">MELSASDPAQIDSNALQLDSIDGSGADAAKGAVHDEPFGMPKDVQGLMPMPDLPIPNVTMDGLVPSFGNMAPLIDVVKKMDRTLELFREHNLQGILSEWATNLSHLIADNLDEFETKATEIASSSATTPSEAGFKAAQIMQLYEQAERRTEVLINETTEPLESHYKIIDLNQMLDPRIWLGLLEPIFNHTTPKMQCIDGHANQTLTEMAEDDCQKFGTLLEHLSVMRKNDKAVLEYFRTLYNHSSEILIRGPIVMQAPDLVPAFQEWATVAGRATDLMGNKHAEAVDTAITLSMRLLNDVGNCGINEEVIARGAAAAVRPLALPLAMLVAVLAWAGLER</sequence>